<evidence type="ECO:0000259" key="10">
    <source>
        <dbReference type="Pfam" id="PF01979"/>
    </source>
</evidence>
<feature type="domain" description="Amidohydrolase-related" evidence="10">
    <location>
        <begin position="224"/>
        <end position="585"/>
    </location>
</feature>
<dbReference type="Pfam" id="PF00964">
    <property type="entry name" value="Elicitin"/>
    <property type="match status" value="1"/>
</dbReference>
<keyword evidence="7" id="KW-0928">Hypersensitive response elicitation</keyword>
<dbReference type="SUPFAM" id="SSF51556">
    <property type="entry name" value="Metallo-dependent hydrolases"/>
    <property type="match status" value="1"/>
</dbReference>
<dbReference type="GO" id="GO:0046872">
    <property type="term" value="F:metal ion binding"/>
    <property type="evidence" value="ECO:0007669"/>
    <property type="project" value="UniProtKB-KW"/>
</dbReference>
<dbReference type="PANTHER" id="PTHR43794">
    <property type="entry name" value="AMINOHYDROLASE SSNA-RELATED"/>
    <property type="match status" value="1"/>
</dbReference>
<evidence type="ECO:0000256" key="9">
    <source>
        <dbReference type="SAM" id="SignalP"/>
    </source>
</evidence>
<evidence type="ECO:0000256" key="1">
    <source>
        <dbReference type="ARBA" id="ARBA00004613"/>
    </source>
</evidence>
<evidence type="ECO:0000256" key="5">
    <source>
        <dbReference type="ARBA" id="ARBA00022801"/>
    </source>
</evidence>
<evidence type="ECO:0000256" key="3">
    <source>
        <dbReference type="ARBA" id="ARBA00022525"/>
    </source>
</evidence>
<dbReference type="OrthoDB" id="194468at2759"/>
<dbReference type="Gene3D" id="2.30.40.10">
    <property type="entry name" value="Urease, subunit C, domain 1"/>
    <property type="match status" value="1"/>
</dbReference>
<keyword evidence="3" id="KW-0964">Secreted</keyword>
<dbReference type="PANTHER" id="PTHR43794:SF11">
    <property type="entry name" value="AMIDOHYDROLASE-RELATED DOMAIN-CONTAINING PROTEIN"/>
    <property type="match status" value="1"/>
</dbReference>
<dbReference type="SMART" id="SM01187">
    <property type="entry name" value="Elicitin"/>
    <property type="match status" value="1"/>
</dbReference>
<evidence type="ECO:0000313" key="12">
    <source>
        <dbReference type="Proteomes" id="UP001165083"/>
    </source>
</evidence>
<keyword evidence="4" id="KW-0479">Metal-binding</keyword>
<gene>
    <name evidence="11" type="ORF">Plil01_000699500</name>
</gene>
<proteinExistence type="inferred from homology"/>
<dbReference type="InterPro" id="IPR002200">
    <property type="entry name" value="Elicitin"/>
</dbReference>
<keyword evidence="8" id="KW-1015">Disulfide bond</keyword>
<dbReference type="Gene3D" id="3.20.20.140">
    <property type="entry name" value="Metal-dependent hydrolases"/>
    <property type="match status" value="1"/>
</dbReference>
<dbReference type="InterPro" id="IPR036470">
    <property type="entry name" value="Elicitin_sf"/>
</dbReference>
<dbReference type="SUPFAM" id="SSF48647">
    <property type="entry name" value="Fungal elicitin"/>
    <property type="match status" value="1"/>
</dbReference>
<dbReference type="Gene3D" id="1.10.239.10">
    <property type="entry name" value="Elicitin domain"/>
    <property type="match status" value="1"/>
</dbReference>
<dbReference type="InterPro" id="IPR050287">
    <property type="entry name" value="MTA/SAH_deaminase"/>
</dbReference>
<comment type="similarity">
    <text evidence="2">Belongs to the elicitin family.</text>
</comment>
<organism evidence="11 12">
    <name type="scientific">Phytophthora lilii</name>
    <dbReference type="NCBI Taxonomy" id="2077276"/>
    <lineage>
        <taxon>Eukaryota</taxon>
        <taxon>Sar</taxon>
        <taxon>Stramenopiles</taxon>
        <taxon>Oomycota</taxon>
        <taxon>Peronosporomycetes</taxon>
        <taxon>Peronosporales</taxon>
        <taxon>Peronosporaceae</taxon>
        <taxon>Phytophthora</taxon>
    </lineage>
</organism>
<dbReference type="InterPro" id="IPR006680">
    <property type="entry name" value="Amidohydro-rel"/>
</dbReference>
<evidence type="ECO:0000256" key="6">
    <source>
        <dbReference type="ARBA" id="ARBA00022833"/>
    </source>
</evidence>
<comment type="subcellular location">
    <subcellularLocation>
        <location evidence="1">Secreted</location>
    </subcellularLocation>
</comment>
<dbReference type="GO" id="GO:0019239">
    <property type="term" value="F:deaminase activity"/>
    <property type="evidence" value="ECO:0007669"/>
    <property type="project" value="UniProtKB-ARBA"/>
</dbReference>
<accession>A0A9W6TS60</accession>
<dbReference type="GO" id="GO:0016814">
    <property type="term" value="F:hydrolase activity, acting on carbon-nitrogen (but not peptide) bonds, in cyclic amidines"/>
    <property type="evidence" value="ECO:0007669"/>
    <property type="project" value="UniProtKB-ARBA"/>
</dbReference>
<protein>
    <submittedName>
        <fullName evidence="11">Unnamed protein product</fullName>
    </submittedName>
</protein>
<feature type="chain" id="PRO_5040871346" evidence="9">
    <location>
        <begin position="22"/>
        <end position="732"/>
    </location>
</feature>
<keyword evidence="12" id="KW-1185">Reference proteome</keyword>
<dbReference type="GO" id="GO:0005576">
    <property type="term" value="C:extracellular region"/>
    <property type="evidence" value="ECO:0007669"/>
    <property type="project" value="UniProtKB-SubCell"/>
</dbReference>
<evidence type="ECO:0000313" key="11">
    <source>
        <dbReference type="EMBL" id="GMF18624.1"/>
    </source>
</evidence>
<keyword evidence="5" id="KW-0378">Hydrolase</keyword>
<evidence type="ECO:0000256" key="8">
    <source>
        <dbReference type="ARBA" id="ARBA00023157"/>
    </source>
</evidence>
<dbReference type="EMBL" id="BSXW01000322">
    <property type="protein sequence ID" value="GMF18624.1"/>
    <property type="molecule type" value="Genomic_DNA"/>
</dbReference>
<sequence>MPTWIVFLAAVLCVIASLTIAENCTVLEVYNAIQPIKLNPNFATCQTDSNYTLLSLSSPSLNQSARFCASSACQALVDATLTSGLLPDCKVTIGSRALNLTDAVSIASKCSRLERAVSKSEGHDTLGHQTDNVATILGHSHQLYQDTIPMPPHQTPVDEEAAGAKQNVDLVIYAAHVIPVVPRDVVLSDHAIVVDNCRIVALLPRDEAQKRYVGNEERHLPDHVVMPGLVNLHTHSPMTLLRGLADDKPLCDWLMQDIWPTEGKFVSPEFIRDGMMHAVAEMLRCGTTCCNDMYFFPEEVCSVLEETGFRGAVGQIVMEFPGVYGSGPDDYLAKAKPNLEKYAPGCHDLITATVAPHAPYTVSDKSLQRADALAREHKARVHIHLHETESECCDSEKLNRQSMSCHQSDQKLRPLANLKRMGLLSEHLICAHMTQLTEAEIDEVAAAGAHVAHCPSSNLKLASGIAPVSEMLKRGVNVGIGTDGAASNNSLDMFGEMKLAAILAKAQTLQSSSVPAVDALQMATLNGARALGLEKEIGSIEVGKRADVIAVECDSIEMIPMYNAISHIVYVAGREHVSDVWINGKHLLNNHELTTVDVAQVKKNVRKWAAKICAHRIEQKAEQAPASSPISPTSSIGAECPKTVATWPETRCALLKVLELSTARSKLYSLRAGEHLEAIIDTASVRLKVVVPTTTSQSGSKPDESVEFIKFWQPGLAQNFLVWKSDGVVNDV</sequence>
<dbReference type="Proteomes" id="UP001165083">
    <property type="component" value="Unassembled WGS sequence"/>
</dbReference>
<dbReference type="AlphaFoldDB" id="A0A9W6TS60"/>
<dbReference type="FunFam" id="3.20.20.140:FF:000014">
    <property type="entry name" value="5-methylthioadenosine/S-adenosylhomocysteine deaminase"/>
    <property type="match status" value="1"/>
</dbReference>
<dbReference type="CDD" id="cd01298">
    <property type="entry name" value="ATZ_TRZ_like"/>
    <property type="match status" value="1"/>
</dbReference>
<keyword evidence="9" id="KW-0732">Signal</keyword>
<evidence type="ECO:0000256" key="7">
    <source>
        <dbReference type="ARBA" id="ARBA00022978"/>
    </source>
</evidence>
<name>A0A9W6TS60_9STRA</name>
<dbReference type="Pfam" id="PF01979">
    <property type="entry name" value="Amidohydro_1"/>
    <property type="match status" value="1"/>
</dbReference>
<evidence type="ECO:0000256" key="2">
    <source>
        <dbReference type="ARBA" id="ARBA00009544"/>
    </source>
</evidence>
<evidence type="ECO:0000256" key="4">
    <source>
        <dbReference type="ARBA" id="ARBA00022723"/>
    </source>
</evidence>
<dbReference type="InterPro" id="IPR032466">
    <property type="entry name" value="Metal_Hydrolase"/>
</dbReference>
<keyword evidence="6" id="KW-0862">Zinc</keyword>
<dbReference type="SUPFAM" id="SSF51338">
    <property type="entry name" value="Composite domain of metallo-dependent hydrolases"/>
    <property type="match status" value="1"/>
</dbReference>
<feature type="signal peptide" evidence="9">
    <location>
        <begin position="1"/>
        <end position="21"/>
    </location>
</feature>
<dbReference type="NCBIfam" id="NF006549">
    <property type="entry name" value="PRK09045.1"/>
    <property type="match status" value="1"/>
</dbReference>
<comment type="caution">
    <text evidence="11">The sequence shown here is derived from an EMBL/GenBank/DDBJ whole genome shotgun (WGS) entry which is preliminary data.</text>
</comment>
<reference evidence="11" key="1">
    <citation type="submission" date="2023-04" db="EMBL/GenBank/DDBJ databases">
        <title>Phytophthora lilii NBRC 32176.</title>
        <authorList>
            <person name="Ichikawa N."/>
            <person name="Sato H."/>
            <person name="Tonouchi N."/>
        </authorList>
    </citation>
    <scope>NUCLEOTIDE SEQUENCE</scope>
    <source>
        <strain evidence="11">NBRC 32176</strain>
    </source>
</reference>
<dbReference type="InterPro" id="IPR011059">
    <property type="entry name" value="Metal-dep_hydrolase_composite"/>
</dbReference>
<dbReference type="GO" id="GO:0052040">
    <property type="term" value="P:symbiont-mediated perturbation of host programmed cell death"/>
    <property type="evidence" value="ECO:0007669"/>
    <property type="project" value="UniProtKB-KW"/>
</dbReference>